<evidence type="ECO:0000313" key="3">
    <source>
        <dbReference type="Proteomes" id="UP000315995"/>
    </source>
</evidence>
<evidence type="ECO:0000256" key="1">
    <source>
        <dbReference type="SAM" id="MobiDB-lite"/>
    </source>
</evidence>
<feature type="compositionally biased region" description="Acidic residues" evidence="1">
    <location>
        <begin position="970"/>
        <end position="979"/>
    </location>
</feature>
<feature type="compositionally biased region" description="Basic and acidic residues" evidence="1">
    <location>
        <begin position="980"/>
        <end position="1015"/>
    </location>
</feature>
<proteinExistence type="predicted"/>
<protein>
    <submittedName>
        <fullName evidence="2">Uncharacterized protein</fullName>
    </submittedName>
</protein>
<keyword evidence="3" id="KW-1185">Reference proteome</keyword>
<feature type="compositionally biased region" description="Acidic residues" evidence="1">
    <location>
        <begin position="941"/>
        <end position="950"/>
    </location>
</feature>
<gene>
    <name evidence="2" type="ORF">FIV42_19925</name>
</gene>
<dbReference type="RefSeq" id="WP_141199388.1">
    <property type="nucleotide sequence ID" value="NZ_CP041186.1"/>
</dbReference>
<dbReference type="OrthoDB" id="9429750at2"/>
<name>A0A4Y6PY49_PERCE</name>
<dbReference type="AlphaFoldDB" id="A0A4Y6PY49"/>
<feature type="region of interest" description="Disordered" evidence="1">
    <location>
        <begin position="941"/>
        <end position="1015"/>
    </location>
</feature>
<accession>A0A5B8YET5</accession>
<sequence>MSKTVSMSPVRTLEKRASKLGADKALAAPSLKEMLAAMKGAPTTNRWDVVTSYSEDKLNQVLKSQYDADKLLTEVVIHTEGVDPLTDNKFPLVVTLELGAPLMQFVPGQSGWAKLTIPVDSGNYKIAKKDPKPIPDNVYNLEVTVPLAALDGSTGKVDHGGDVIAFVEGKEEQKHIILHFNNSAQSTYKLQKKDDQPRPIDDILNVYVLPKLKAYFAENVDQVEYALTSVSNKKPHGDVILQPKSFVFASAGGSDNGVLSLYIQTDGSGNQPGNLHPSFQPGHVEMLPVPKGHTASVIFSYDLIATCYVKKQLEAAGFHVSLDNSAEGIALTVAVDKSIIKNASHGNFWGSFNVDGIDASLKKDPIKLVIKDGKMSVSWSFKQTLGWNRIIPMAKTVPWGKVDLKMSMNKTVPFSLSDEVASANLHITSADYHISTEAQSLPWYDHLIGGQNSLPSELEADNLSLSLPAIDLNLGGLGFFPITNLLFPGQHVIDIDKSTGIEMPHDFLLTGQIATGNPKALVSANYLLEMASTNTLQSTPQTKGASALLHDVTTQDKVAAQVLDLVADGDRDKLQGWLDKNGYEVTGDQIQASVQALSSGQGDDISIWGGVYEVEAPQRFEDKKLTVFTKSQRVELDGKKVDYTVEASNKIRWQNTAGETFEITFLDHFDDQGRPAANTFEGTITTPASKPKAKPTVVDFKGTMVVFEEEEHWHELAETEQAVMVIALIGSISGVLIGIAGLLKGTKAGNAISESFNKGREKLRERARERAIDAADPDAEMWDEATADLDREARQEINRELTKNRRNYKDLDVNEIAENLPDSVTEAFEARFKERFWEVARSRIEAELGGISKLIDVDSYKEQVLEQYADAKIDAMLDGADGYFESVKRATAAEFKAEIFRRDYEAKAREVQEATMARDATGSEIESRQDRVDEIEEQLDDESLPDDTREELEREKAELEQEISDKQDELDQQEDDLADKEEARDEAEQNKEDAENEQHDAERQAEERRAEVFGE</sequence>
<organism evidence="2 3">
    <name type="scientific">Persicimonas caeni</name>
    <dbReference type="NCBI Taxonomy" id="2292766"/>
    <lineage>
        <taxon>Bacteria</taxon>
        <taxon>Deltaproteobacteria</taxon>
        <taxon>Bradymonadales</taxon>
        <taxon>Bradymonadaceae</taxon>
        <taxon>Persicimonas</taxon>
    </lineage>
</organism>
<dbReference type="Proteomes" id="UP000315995">
    <property type="component" value="Chromosome"/>
</dbReference>
<dbReference type="EMBL" id="CP041186">
    <property type="protein sequence ID" value="QDG52927.1"/>
    <property type="molecule type" value="Genomic_DNA"/>
</dbReference>
<evidence type="ECO:0000313" key="2">
    <source>
        <dbReference type="EMBL" id="QDG52927.1"/>
    </source>
</evidence>
<reference evidence="2 3" key="1">
    <citation type="submission" date="2019-06" db="EMBL/GenBank/DDBJ databases">
        <title>Persicimonas caeni gen. nov., sp. nov., a predatory bacterium isolated from solar saltern.</title>
        <authorList>
            <person name="Wang S."/>
        </authorList>
    </citation>
    <scope>NUCLEOTIDE SEQUENCE [LARGE SCALE GENOMIC DNA]</scope>
    <source>
        <strain evidence="2 3">YN101</strain>
    </source>
</reference>
<accession>A0A4Y6PY49</accession>
<feature type="compositionally biased region" description="Basic and acidic residues" evidence="1">
    <location>
        <begin position="951"/>
        <end position="969"/>
    </location>
</feature>